<protein>
    <submittedName>
        <fullName evidence="2">DUF2058 domain-containing protein</fullName>
    </submittedName>
</protein>
<sequence>MASLKDQLLKAGLIDKTKAAKLEQEQRKQAHQKTAKAQKQAKKSGEVMVDEAKLLAEKALQEKAERSKELNRQQREQAEKKAIQAQIKQLITLNRIDRKRGDIAYQFADGSKIKKIYLTAELQDQLAYGIIVLVKLGDGYELVPKQVAEKIAQRDAACILVQNTGSTEPAAVEEDDPYADYKIPDDLMW</sequence>
<reference evidence="2" key="1">
    <citation type="journal article" date="2023" name="Int. J. Mol. Sci.">
        <title>Metagenomics Revealed a New Genus 'Candidatus Thiocaldithrix dubininis' gen. nov., sp. nov. and a New Species 'Candidatus Thiothrix putei' sp. nov. in the Family Thiotrichaceae, Some Members of Which Have Traits of Both Na+- and H+-Motive Energetics.</title>
        <authorList>
            <person name="Ravin N.V."/>
            <person name="Muntyan M.S."/>
            <person name="Smolyakov D.D."/>
            <person name="Rudenko T.S."/>
            <person name="Beletsky A.V."/>
            <person name="Mardanov A.V."/>
            <person name="Grabovich M.Y."/>
        </authorList>
    </citation>
    <scope>NUCLEOTIDE SEQUENCE</scope>
    <source>
        <strain evidence="2">GKL-02</strain>
    </source>
</reference>
<dbReference type="Proteomes" id="UP001301326">
    <property type="component" value="Chromosome"/>
</dbReference>
<evidence type="ECO:0000256" key="1">
    <source>
        <dbReference type="SAM" id="MobiDB-lite"/>
    </source>
</evidence>
<reference evidence="2" key="2">
    <citation type="submission" date="2023-04" db="EMBL/GenBank/DDBJ databases">
        <authorList>
            <person name="Beletskiy A.V."/>
            <person name="Mardanov A.V."/>
            <person name="Ravin N.V."/>
        </authorList>
    </citation>
    <scope>NUCLEOTIDE SEQUENCE</scope>
    <source>
        <strain evidence="2">GKL-02</strain>
    </source>
</reference>
<evidence type="ECO:0000313" key="2">
    <source>
        <dbReference type="EMBL" id="WGZ93999.1"/>
    </source>
</evidence>
<dbReference type="AlphaFoldDB" id="A0AA95HFB9"/>
<name>A0AA95HFB9_9GAMM</name>
<organism evidence="2">
    <name type="scientific">Candidatus Thiothrix putei</name>
    <dbReference type="NCBI Taxonomy" id="3080811"/>
    <lineage>
        <taxon>Bacteria</taxon>
        <taxon>Pseudomonadati</taxon>
        <taxon>Pseudomonadota</taxon>
        <taxon>Gammaproteobacteria</taxon>
        <taxon>Thiotrichales</taxon>
        <taxon>Thiotrichaceae</taxon>
        <taxon>Thiothrix</taxon>
    </lineage>
</organism>
<dbReference type="InterPro" id="IPR018636">
    <property type="entry name" value="DUF2058"/>
</dbReference>
<dbReference type="KEGG" id="tput:QJT81_19770"/>
<dbReference type="EMBL" id="CP124756">
    <property type="protein sequence ID" value="WGZ93999.1"/>
    <property type="molecule type" value="Genomic_DNA"/>
</dbReference>
<feature type="compositionally biased region" description="Basic residues" evidence="1">
    <location>
        <begin position="29"/>
        <end position="42"/>
    </location>
</feature>
<proteinExistence type="predicted"/>
<dbReference type="Pfam" id="PF09831">
    <property type="entry name" value="DUF2058"/>
    <property type="match status" value="1"/>
</dbReference>
<feature type="region of interest" description="Disordered" evidence="1">
    <location>
        <begin position="22"/>
        <end position="47"/>
    </location>
</feature>
<gene>
    <name evidence="2" type="ORF">QJT81_19770</name>
</gene>
<accession>A0AA95HFB9</accession>